<dbReference type="GO" id="GO:0000987">
    <property type="term" value="F:cis-regulatory region sequence-specific DNA binding"/>
    <property type="evidence" value="ECO:0007669"/>
    <property type="project" value="InterPro"/>
</dbReference>
<dbReference type="SUPFAM" id="SSF55455">
    <property type="entry name" value="SRF-like"/>
    <property type="match status" value="1"/>
</dbReference>
<dbReference type="FunFam" id="3.40.1810.10:FF:000024">
    <property type="entry name" value="Agamous-like MADS-box protein AGL80"/>
    <property type="match status" value="1"/>
</dbReference>
<sequence length="241" mass="27443">MARKKVNLVYIQNDATRRATYKKRKKGLIKKAHELSTLCGVDTCVVIYGQQDPKPEVWASPNKDARQVLAQFKNMPQLDQCKKMVDQEGFLRNNMTKARERLFKVDRENRELETKLLMHEVITGQRSLSDLTMADMTALVCVMEMRHKAVQERLNQHRSGAGMLHNVNSEIMIVHEEAPHVAPMAPAVQPNEEKMPVDAEVRSWLNHDGLSFGCTEEMTMMMMMPMGVEGASAFDSHFAVN</sequence>
<feature type="domain" description="MADS-box" evidence="6">
    <location>
        <begin position="1"/>
        <end position="50"/>
    </location>
</feature>
<proteinExistence type="predicted"/>
<evidence type="ECO:0000256" key="1">
    <source>
        <dbReference type="ARBA" id="ARBA00004123"/>
    </source>
</evidence>
<comment type="caution">
    <text evidence="7">The sequence shown here is derived from an EMBL/GenBank/DDBJ whole genome shotgun (WGS) entry which is preliminary data.</text>
</comment>
<organism evidence="7 8">
    <name type="scientific">Rhynchospora tenuis</name>
    <dbReference type="NCBI Taxonomy" id="198213"/>
    <lineage>
        <taxon>Eukaryota</taxon>
        <taxon>Viridiplantae</taxon>
        <taxon>Streptophyta</taxon>
        <taxon>Embryophyta</taxon>
        <taxon>Tracheophyta</taxon>
        <taxon>Spermatophyta</taxon>
        <taxon>Magnoliopsida</taxon>
        <taxon>Liliopsida</taxon>
        <taxon>Poales</taxon>
        <taxon>Cyperaceae</taxon>
        <taxon>Cyperoideae</taxon>
        <taxon>Rhynchosporeae</taxon>
        <taxon>Rhynchospora</taxon>
    </lineage>
</organism>
<keyword evidence="4" id="KW-0804">Transcription</keyword>
<dbReference type="Proteomes" id="UP001210211">
    <property type="component" value="Unassembled WGS sequence"/>
</dbReference>
<protein>
    <recommendedName>
        <fullName evidence="6">MADS-box domain-containing protein</fullName>
    </recommendedName>
</protein>
<name>A0AAD5ZPL9_9POAL</name>
<dbReference type="PROSITE" id="PS50066">
    <property type="entry name" value="MADS_BOX_2"/>
    <property type="match status" value="1"/>
</dbReference>
<dbReference type="CDD" id="cd00266">
    <property type="entry name" value="MADS_SRF_like"/>
    <property type="match status" value="1"/>
</dbReference>
<accession>A0AAD5ZPL9</accession>
<dbReference type="InterPro" id="IPR050142">
    <property type="entry name" value="MADS-box/MEF2_TF"/>
</dbReference>
<dbReference type="Gene3D" id="3.40.1810.10">
    <property type="entry name" value="Transcription factor, MADS-box"/>
    <property type="match status" value="1"/>
</dbReference>
<dbReference type="EMBL" id="JAMRDG010000001">
    <property type="protein sequence ID" value="KAJ3701708.1"/>
    <property type="molecule type" value="Genomic_DNA"/>
</dbReference>
<evidence type="ECO:0000256" key="2">
    <source>
        <dbReference type="ARBA" id="ARBA00023015"/>
    </source>
</evidence>
<dbReference type="GO" id="GO:0000981">
    <property type="term" value="F:DNA-binding transcription factor activity, RNA polymerase II-specific"/>
    <property type="evidence" value="ECO:0007669"/>
    <property type="project" value="InterPro"/>
</dbReference>
<dbReference type="InterPro" id="IPR033897">
    <property type="entry name" value="SRF-like_MADS-box"/>
</dbReference>
<dbReference type="PRINTS" id="PR00404">
    <property type="entry name" value="MADSDOMAIN"/>
</dbReference>
<dbReference type="GO" id="GO:0046983">
    <property type="term" value="F:protein dimerization activity"/>
    <property type="evidence" value="ECO:0007669"/>
    <property type="project" value="InterPro"/>
</dbReference>
<dbReference type="PANTHER" id="PTHR48019">
    <property type="entry name" value="SERUM RESPONSE FACTOR HOMOLOG"/>
    <property type="match status" value="1"/>
</dbReference>
<keyword evidence="3" id="KW-0238">DNA-binding</keyword>
<evidence type="ECO:0000256" key="3">
    <source>
        <dbReference type="ARBA" id="ARBA00023125"/>
    </source>
</evidence>
<evidence type="ECO:0000256" key="4">
    <source>
        <dbReference type="ARBA" id="ARBA00023163"/>
    </source>
</evidence>
<dbReference type="Pfam" id="PF00319">
    <property type="entry name" value="SRF-TF"/>
    <property type="match status" value="1"/>
</dbReference>
<keyword evidence="2" id="KW-0805">Transcription regulation</keyword>
<dbReference type="AlphaFoldDB" id="A0AAD5ZPL9"/>
<dbReference type="GO" id="GO:0005634">
    <property type="term" value="C:nucleus"/>
    <property type="evidence" value="ECO:0007669"/>
    <property type="project" value="UniProtKB-SubCell"/>
</dbReference>
<evidence type="ECO:0000313" key="8">
    <source>
        <dbReference type="Proteomes" id="UP001210211"/>
    </source>
</evidence>
<keyword evidence="8" id="KW-1185">Reference proteome</keyword>
<dbReference type="InterPro" id="IPR036879">
    <property type="entry name" value="TF_MADSbox_sf"/>
</dbReference>
<reference evidence="7 8" key="1">
    <citation type="journal article" date="2022" name="Cell">
        <title>Repeat-based holocentromeres influence genome architecture and karyotype evolution.</title>
        <authorList>
            <person name="Hofstatter P.G."/>
            <person name="Thangavel G."/>
            <person name="Lux T."/>
            <person name="Neumann P."/>
            <person name="Vondrak T."/>
            <person name="Novak P."/>
            <person name="Zhang M."/>
            <person name="Costa L."/>
            <person name="Castellani M."/>
            <person name="Scott A."/>
            <person name="Toegelov H."/>
            <person name="Fuchs J."/>
            <person name="Mata-Sucre Y."/>
            <person name="Dias Y."/>
            <person name="Vanzela A.L.L."/>
            <person name="Huettel B."/>
            <person name="Almeida C.C.S."/>
            <person name="Simkova H."/>
            <person name="Souza G."/>
            <person name="Pedrosa-Harand A."/>
            <person name="Macas J."/>
            <person name="Mayer K.F.X."/>
            <person name="Houben A."/>
            <person name="Marques A."/>
        </authorList>
    </citation>
    <scope>NUCLEOTIDE SEQUENCE [LARGE SCALE GENOMIC DNA]</scope>
    <source>
        <strain evidence="7">RhyTen1mFocal</strain>
    </source>
</reference>
<comment type="subcellular location">
    <subcellularLocation>
        <location evidence="1">Nucleus</location>
    </subcellularLocation>
</comment>
<evidence type="ECO:0000256" key="5">
    <source>
        <dbReference type="ARBA" id="ARBA00023242"/>
    </source>
</evidence>
<dbReference type="GO" id="GO:0045944">
    <property type="term" value="P:positive regulation of transcription by RNA polymerase II"/>
    <property type="evidence" value="ECO:0007669"/>
    <property type="project" value="InterPro"/>
</dbReference>
<dbReference type="SMART" id="SM00432">
    <property type="entry name" value="MADS"/>
    <property type="match status" value="1"/>
</dbReference>
<dbReference type="InterPro" id="IPR002100">
    <property type="entry name" value="TF_MADSbox"/>
</dbReference>
<evidence type="ECO:0000259" key="6">
    <source>
        <dbReference type="PROSITE" id="PS50066"/>
    </source>
</evidence>
<evidence type="ECO:0000313" key="7">
    <source>
        <dbReference type="EMBL" id="KAJ3701708.1"/>
    </source>
</evidence>
<gene>
    <name evidence="7" type="ORF">LUZ61_005413</name>
</gene>
<keyword evidence="5" id="KW-0539">Nucleus</keyword>